<protein>
    <recommendedName>
        <fullName evidence="3 9">NADH-ubiquinone oxidoreductase chain 3</fullName>
        <ecNumber evidence="9">7.1.1.2</ecNumber>
    </recommendedName>
</protein>
<dbReference type="GO" id="GO:0030964">
    <property type="term" value="C:NADH dehydrogenase complex"/>
    <property type="evidence" value="ECO:0007669"/>
    <property type="project" value="TreeGrafter"/>
</dbReference>
<dbReference type="EC" id="7.1.1.2" evidence="9"/>
<evidence type="ECO:0000256" key="5">
    <source>
        <dbReference type="ARBA" id="ARBA00022692"/>
    </source>
</evidence>
<name>A0A0D3M0J0_FRAOC</name>
<comment type="similarity">
    <text evidence="2 9">Belongs to the complex I subunit 3 family.</text>
</comment>
<keyword evidence="5 9" id="KW-0812">Transmembrane</keyword>
<dbReference type="AlphaFoldDB" id="A0A0D3M0J0"/>
<dbReference type="PANTHER" id="PTHR11058">
    <property type="entry name" value="NADH-UBIQUINONE OXIDOREDUCTASE CHAIN 3"/>
    <property type="match status" value="1"/>
</dbReference>
<dbReference type="GO" id="GO:0008137">
    <property type="term" value="F:NADH dehydrogenase (ubiquinone) activity"/>
    <property type="evidence" value="ECO:0007669"/>
    <property type="project" value="UniProtKB-UniRule"/>
</dbReference>
<gene>
    <name evidence="10" type="primary">ND3</name>
</gene>
<evidence type="ECO:0000256" key="2">
    <source>
        <dbReference type="ARBA" id="ARBA00008472"/>
    </source>
</evidence>
<accession>A0A0D3M0J0</accession>
<keyword evidence="9" id="KW-0679">Respiratory chain</keyword>
<evidence type="ECO:0000256" key="8">
    <source>
        <dbReference type="ARBA" id="ARBA00049551"/>
    </source>
</evidence>
<keyword evidence="4 9" id="KW-0813">Transport</keyword>
<proteinExistence type="inferred from homology"/>
<comment type="catalytic activity">
    <reaction evidence="8 9">
        <text>a ubiquinone + NADH + 5 H(+)(in) = a ubiquinol + NAD(+) + 4 H(+)(out)</text>
        <dbReference type="Rhea" id="RHEA:29091"/>
        <dbReference type="Rhea" id="RHEA-COMP:9565"/>
        <dbReference type="Rhea" id="RHEA-COMP:9566"/>
        <dbReference type="ChEBI" id="CHEBI:15378"/>
        <dbReference type="ChEBI" id="CHEBI:16389"/>
        <dbReference type="ChEBI" id="CHEBI:17976"/>
        <dbReference type="ChEBI" id="CHEBI:57540"/>
        <dbReference type="ChEBI" id="CHEBI:57945"/>
        <dbReference type="EC" id="7.1.1.2"/>
    </reaction>
</comment>
<keyword evidence="9" id="KW-0830">Ubiquinone</keyword>
<keyword evidence="9" id="KW-1278">Translocase</keyword>
<keyword evidence="9 10" id="KW-0496">Mitochondrion</keyword>
<keyword evidence="7 9" id="KW-0472">Membrane</keyword>
<dbReference type="Gene3D" id="1.20.58.1610">
    <property type="entry name" value="NADH:ubiquinone/plastoquinone oxidoreductase, chain 3"/>
    <property type="match status" value="1"/>
</dbReference>
<feature type="transmembrane region" description="Helical" evidence="9">
    <location>
        <begin position="6"/>
        <end position="26"/>
    </location>
</feature>
<dbReference type="GO" id="GO:0031966">
    <property type="term" value="C:mitochondrial membrane"/>
    <property type="evidence" value="ECO:0007669"/>
    <property type="project" value="UniProtKB-SubCell"/>
</dbReference>
<evidence type="ECO:0000256" key="7">
    <source>
        <dbReference type="ARBA" id="ARBA00023136"/>
    </source>
</evidence>
<dbReference type="InterPro" id="IPR038430">
    <property type="entry name" value="NDAH_ubi_oxred_su3_sf"/>
</dbReference>
<dbReference type="EMBL" id="KJ576887">
    <property type="protein sequence ID" value="AIA77266.1"/>
    <property type="molecule type" value="Genomic_DNA"/>
</dbReference>
<organism evidence="10">
    <name type="scientific">Frankliniella occidentalis</name>
    <name type="common">Western flower thrips</name>
    <name type="synonym">Euthrips occidentalis</name>
    <dbReference type="NCBI Taxonomy" id="133901"/>
    <lineage>
        <taxon>Eukaryota</taxon>
        <taxon>Metazoa</taxon>
        <taxon>Ecdysozoa</taxon>
        <taxon>Arthropoda</taxon>
        <taxon>Hexapoda</taxon>
        <taxon>Insecta</taxon>
        <taxon>Pterygota</taxon>
        <taxon>Neoptera</taxon>
        <taxon>Paraneoptera</taxon>
        <taxon>Thysanoptera</taxon>
        <taxon>Terebrantia</taxon>
        <taxon>Thripoidea</taxon>
        <taxon>Thripidae</taxon>
        <taxon>Frankliniella</taxon>
    </lineage>
</organism>
<keyword evidence="9" id="KW-0249">Electron transport</keyword>
<comment type="function">
    <text evidence="9">Core subunit of the mitochondrial membrane respiratory chain NADH dehydrogenase (Complex I) which catalyzes electron transfer from NADH through the respiratory chain, using ubiquinone as an electron acceptor. Essential for the catalytic activity of complex I.</text>
</comment>
<evidence type="ECO:0000256" key="9">
    <source>
        <dbReference type="RuleBase" id="RU003640"/>
    </source>
</evidence>
<evidence type="ECO:0000256" key="4">
    <source>
        <dbReference type="ARBA" id="ARBA00022448"/>
    </source>
</evidence>
<geneLocation type="mitochondrion" evidence="10"/>
<evidence type="ECO:0000256" key="3">
    <source>
        <dbReference type="ARBA" id="ARBA00021007"/>
    </source>
</evidence>
<reference evidence="10" key="1">
    <citation type="submission" date="2014-03" db="EMBL/GenBank/DDBJ databases">
        <title>The mitochondrial genome of Frankliniella occidentalis.</title>
        <authorList>
            <person name="Wei S.J."/>
            <person name="Zhu L."/>
            <person name="Shi B.C."/>
            <person name="Gong Y.J."/>
            <person name="Wang Z.H."/>
        </authorList>
    </citation>
    <scope>NUCLEOTIDE SEQUENCE</scope>
</reference>
<evidence type="ECO:0000256" key="1">
    <source>
        <dbReference type="ARBA" id="ARBA00004370"/>
    </source>
</evidence>
<dbReference type="InterPro" id="IPR000440">
    <property type="entry name" value="NADH_UbQ/plastoQ_OxRdtase_su3"/>
</dbReference>
<evidence type="ECO:0000256" key="6">
    <source>
        <dbReference type="ARBA" id="ARBA00022989"/>
    </source>
</evidence>
<feature type="transmembrane region" description="Helical" evidence="9">
    <location>
        <begin position="88"/>
        <end position="108"/>
    </location>
</feature>
<comment type="subcellular location">
    <subcellularLocation>
        <location evidence="1">Membrane</location>
    </subcellularLocation>
    <subcellularLocation>
        <location evidence="9">Mitochondrion membrane</location>
        <topology evidence="9">Multi-pass membrane protein</topology>
    </subcellularLocation>
</comment>
<evidence type="ECO:0000313" key="10">
    <source>
        <dbReference type="EMBL" id="AIA77266.1"/>
    </source>
</evidence>
<dbReference type="Pfam" id="PF00507">
    <property type="entry name" value="Oxidored_q4"/>
    <property type="match status" value="1"/>
</dbReference>
<sequence>MLIIMNLVLTMFTLSMILIMIMSTFSKKSKNWREKMIPFECGFNFFNSAQMPFSIRFFLIAILFIIFDVEIALILPLLTTFFSTSLKMWIFSSFALMLIILMGTLIEWKENSFEWKK</sequence>
<feature type="transmembrane region" description="Helical" evidence="9">
    <location>
        <begin position="57"/>
        <end position="82"/>
    </location>
</feature>
<dbReference type="PANTHER" id="PTHR11058:SF9">
    <property type="entry name" value="NADH-UBIQUINONE OXIDOREDUCTASE CHAIN 3"/>
    <property type="match status" value="1"/>
</dbReference>
<keyword evidence="9" id="KW-0520">NAD</keyword>
<keyword evidence="6 9" id="KW-1133">Transmembrane helix</keyword>